<evidence type="ECO:0000256" key="2">
    <source>
        <dbReference type="ARBA" id="ARBA00013163"/>
    </source>
</evidence>
<dbReference type="SUPFAM" id="SSF55186">
    <property type="entry name" value="ThrRS/AlaRS common domain"/>
    <property type="match status" value="1"/>
</dbReference>
<dbReference type="InterPro" id="IPR047246">
    <property type="entry name" value="ThrRS_anticodon"/>
</dbReference>
<dbReference type="InterPro" id="IPR004095">
    <property type="entry name" value="TGS"/>
</dbReference>
<dbReference type="Pfam" id="PF07973">
    <property type="entry name" value="tRNA_SAD"/>
    <property type="match status" value="1"/>
</dbReference>
<organism evidence="15 16">
    <name type="scientific">Astyanax mexicanus</name>
    <name type="common">Blind cave fish</name>
    <name type="synonym">Astyanax fasciatus mexicanus</name>
    <dbReference type="NCBI Taxonomy" id="7994"/>
    <lineage>
        <taxon>Eukaryota</taxon>
        <taxon>Metazoa</taxon>
        <taxon>Chordata</taxon>
        <taxon>Craniata</taxon>
        <taxon>Vertebrata</taxon>
        <taxon>Euteleostomi</taxon>
        <taxon>Actinopterygii</taxon>
        <taxon>Neopterygii</taxon>
        <taxon>Teleostei</taxon>
        <taxon>Ostariophysi</taxon>
        <taxon>Characiformes</taxon>
        <taxon>Characoidei</taxon>
        <taxon>Acestrorhamphidae</taxon>
        <taxon>Acestrorhamphinae</taxon>
        <taxon>Astyanax</taxon>
    </lineage>
</organism>
<dbReference type="Gene3D" id="3.40.50.800">
    <property type="entry name" value="Anticodon-binding domain"/>
    <property type="match status" value="1"/>
</dbReference>
<dbReference type="FunFam" id="3.30.980.10:FF:000003">
    <property type="entry name" value="Threonine--tRNA ligase, cytoplasmic"/>
    <property type="match status" value="1"/>
</dbReference>
<dbReference type="FunFam" id="3.40.50.800:FF:000003">
    <property type="entry name" value="Threonine--tRNA ligase 2, cytoplasmic"/>
    <property type="match status" value="1"/>
</dbReference>
<dbReference type="CDD" id="cd00771">
    <property type="entry name" value="ThrRS_core"/>
    <property type="match status" value="1"/>
</dbReference>
<dbReference type="AlphaFoldDB" id="A0A8B9KEP6"/>
<keyword evidence="5" id="KW-0547">Nucleotide-binding</keyword>
<dbReference type="GO" id="GO:0046872">
    <property type="term" value="F:metal ion binding"/>
    <property type="evidence" value="ECO:0007669"/>
    <property type="project" value="UniProtKB-KW"/>
</dbReference>
<accession>A0A8B9KEP6</accession>
<dbReference type="PROSITE" id="PS51880">
    <property type="entry name" value="TGS"/>
    <property type="match status" value="1"/>
</dbReference>
<dbReference type="PROSITE" id="PS50862">
    <property type="entry name" value="AA_TRNA_LIGASE_II"/>
    <property type="match status" value="1"/>
</dbReference>
<dbReference type="FunFam" id="3.30.930.10:FF:000002">
    <property type="entry name" value="Threonine--tRNA ligase"/>
    <property type="match status" value="1"/>
</dbReference>
<dbReference type="GO" id="GO:0005524">
    <property type="term" value="F:ATP binding"/>
    <property type="evidence" value="ECO:0007669"/>
    <property type="project" value="UniProtKB-KW"/>
</dbReference>
<dbReference type="PANTHER" id="PTHR11451">
    <property type="entry name" value="THREONINE-TRNA LIGASE"/>
    <property type="match status" value="1"/>
</dbReference>
<dbReference type="InterPro" id="IPR045864">
    <property type="entry name" value="aa-tRNA-synth_II/BPL/LPL"/>
</dbReference>
<dbReference type="SUPFAM" id="SSF81271">
    <property type="entry name" value="TGS-like"/>
    <property type="match status" value="1"/>
</dbReference>
<comment type="catalytic activity">
    <reaction evidence="11">
        <text>tRNA(Thr) + L-threonine + ATP = L-threonyl-tRNA(Thr) + AMP + diphosphate + H(+)</text>
        <dbReference type="Rhea" id="RHEA:24624"/>
        <dbReference type="Rhea" id="RHEA-COMP:9670"/>
        <dbReference type="Rhea" id="RHEA-COMP:9704"/>
        <dbReference type="ChEBI" id="CHEBI:15378"/>
        <dbReference type="ChEBI" id="CHEBI:30616"/>
        <dbReference type="ChEBI" id="CHEBI:33019"/>
        <dbReference type="ChEBI" id="CHEBI:57926"/>
        <dbReference type="ChEBI" id="CHEBI:78442"/>
        <dbReference type="ChEBI" id="CHEBI:78534"/>
        <dbReference type="ChEBI" id="CHEBI:456215"/>
        <dbReference type="EC" id="6.1.1.3"/>
    </reaction>
</comment>
<evidence type="ECO:0000313" key="15">
    <source>
        <dbReference type="Ensembl" id="ENSAMXP00005034534.1"/>
    </source>
</evidence>
<name>A0A8B9KEP6_ASTMX</name>
<evidence type="ECO:0000256" key="11">
    <source>
        <dbReference type="ARBA" id="ARBA00049515"/>
    </source>
</evidence>
<dbReference type="InterPro" id="IPR004154">
    <property type="entry name" value="Anticodon-bd"/>
</dbReference>
<dbReference type="Pfam" id="PF03129">
    <property type="entry name" value="HGTP_anticodon"/>
    <property type="match status" value="1"/>
</dbReference>
<evidence type="ECO:0000256" key="10">
    <source>
        <dbReference type="ARBA" id="ARBA00031900"/>
    </source>
</evidence>
<dbReference type="InterPro" id="IPR036621">
    <property type="entry name" value="Anticodon-bd_dom_sf"/>
</dbReference>
<evidence type="ECO:0000256" key="3">
    <source>
        <dbReference type="ARBA" id="ARBA00022598"/>
    </source>
</evidence>
<keyword evidence="9" id="KW-0030">Aminoacyl-tRNA synthetase</keyword>
<dbReference type="Pfam" id="PF00587">
    <property type="entry name" value="tRNA-synt_2b"/>
    <property type="match status" value="1"/>
</dbReference>
<dbReference type="SMART" id="SM00863">
    <property type="entry name" value="tRNA_SAD"/>
    <property type="match status" value="1"/>
</dbReference>
<protein>
    <recommendedName>
        <fullName evidence="2">threonine--tRNA ligase</fullName>
        <ecNumber evidence="2">6.1.1.3</ecNumber>
    </recommendedName>
    <alternativeName>
        <fullName evidence="10">Threonyl-tRNA synthetase</fullName>
    </alternativeName>
</protein>
<dbReference type="InterPro" id="IPR002314">
    <property type="entry name" value="aa-tRNA-synt_IIb"/>
</dbReference>
<evidence type="ECO:0000256" key="6">
    <source>
        <dbReference type="ARBA" id="ARBA00022833"/>
    </source>
</evidence>
<dbReference type="InterPro" id="IPR006195">
    <property type="entry name" value="aa-tRNA-synth_II"/>
</dbReference>
<feature type="compositionally biased region" description="Basic and acidic residues" evidence="12">
    <location>
        <begin position="95"/>
        <end position="105"/>
    </location>
</feature>
<evidence type="ECO:0000259" key="13">
    <source>
        <dbReference type="PROSITE" id="PS50862"/>
    </source>
</evidence>
<evidence type="ECO:0000256" key="1">
    <source>
        <dbReference type="ARBA" id="ARBA00008226"/>
    </source>
</evidence>
<proteinExistence type="inferred from homology"/>
<dbReference type="CDD" id="cd01667">
    <property type="entry name" value="TGS_ThrRS"/>
    <property type="match status" value="1"/>
</dbReference>
<dbReference type="SUPFAM" id="SSF52954">
    <property type="entry name" value="Class II aaRS ABD-related"/>
    <property type="match status" value="1"/>
</dbReference>
<feature type="domain" description="Aminoacyl-transfer RNA synthetases class-II family profile" evidence="13">
    <location>
        <begin position="446"/>
        <end position="771"/>
    </location>
</feature>
<comment type="similarity">
    <text evidence="1">Belongs to the class-II aminoacyl-tRNA synthetase family.</text>
</comment>
<feature type="compositionally biased region" description="Low complexity" evidence="12">
    <location>
        <begin position="78"/>
        <end position="91"/>
    </location>
</feature>
<dbReference type="InterPro" id="IPR033728">
    <property type="entry name" value="ThrRS_core"/>
</dbReference>
<dbReference type="Gene3D" id="3.30.980.10">
    <property type="entry name" value="Threonyl-trna Synthetase, Chain A, domain 2"/>
    <property type="match status" value="1"/>
</dbReference>
<evidence type="ECO:0000256" key="7">
    <source>
        <dbReference type="ARBA" id="ARBA00022840"/>
    </source>
</evidence>
<dbReference type="InterPro" id="IPR012676">
    <property type="entry name" value="TGS-like"/>
</dbReference>
<sequence length="771" mass="88510">MAARLAAQERQIEALGREIGRLRDGLVSGQVAAELASSAELENLRSENEKLRYRLIHLRRGLQAEPGPGPEPRRDPEPGNTTTTTTNTNNNSVQEKQRSTRETTSRDTAQNKNAALPKTPDAQNAAEKSKKKEKPKGEAGAGELKPWPSYISERLELYNRLKKESDAILAKQAANSQPISVVLPDGQKVEAQSWITTPYQLACGISQGLADNCVIARVDGGLWDLDRPLEKDCSLELLRFDHEDAQAVYWHSSAHILGEAMERFYGGCLCYGPPIENGFYYDMFLDEQKGVSSTEFGDLETLCKSIMKDKQPFERLEISKETLLEMFKYNKFKCRILNEKVETPTTTVYRCGPLIDLCRGPHVRHTGKIKALKIYKNSATYWEGRSDMETLQRIYGISFPDSKMLKEWERFQEEAKNRDHRKIGKDQELFFFHDLSPGSCFFLPRGAYIYSTLTEFIREEYWRRGFQEVASPNIYNSKLWETSGHWQHYSENMFSFPVEQDVFALKPMNCPGHCLMFGHRPRSWRELPLRLADFGVLHRNELSGTLTGLTRVRRFQQDDAHIFCTMEQIESEMKGCLDFLRCVYDVFGFSFQLHLSTRPEKFLGDIAVWNQAEKQLENSLNEFGEPWKLNPGDGAFYGPKVYIQIKESDRDAFFFFFFFRPLWLSPRQVMLVPVNPSLEEYASKVCKQFVEAGFMADADLDSSCLLNKKIRNAQLAQYNFILVVGEKEKMTNSVNVRTRDNKVHGELTVAEVLARLTLLKQSRCRNAEEVF</sequence>
<feature type="region of interest" description="Disordered" evidence="12">
    <location>
        <begin position="59"/>
        <end position="145"/>
    </location>
</feature>
<dbReference type="PRINTS" id="PR01047">
    <property type="entry name" value="TRNASYNTHTHR"/>
</dbReference>
<dbReference type="Gene3D" id="3.30.930.10">
    <property type="entry name" value="Bira Bifunctional Protein, Domain 2"/>
    <property type="match status" value="1"/>
</dbReference>
<dbReference type="PANTHER" id="PTHR11451:SF51">
    <property type="entry name" value="THREONINE--TRNA LIGASE"/>
    <property type="match status" value="1"/>
</dbReference>
<evidence type="ECO:0000256" key="5">
    <source>
        <dbReference type="ARBA" id="ARBA00022741"/>
    </source>
</evidence>
<reference evidence="15" key="1">
    <citation type="submission" date="2025-08" db="UniProtKB">
        <authorList>
            <consortium name="Ensembl"/>
        </authorList>
    </citation>
    <scope>IDENTIFICATION</scope>
</reference>
<dbReference type="GO" id="GO:0005739">
    <property type="term" value="C:mitochondrion"/>
    <property type="evidence" value="ECO:0007669"/>
    <property type="project" value="TreeGrafter"/>
</dbReference>
<evidence type="ECO:0000256" key="9">
    <source>
        <dbReference type="ARBA" id="ARBA00023146"/>
    </source>
</evidence>
<dbReference type="EC" id="6.1.1.3" evidence="2"/>
<keyword evidence="3" id="KW-0436">Ligase</keyword>
<keyword evidence="8" id="KW-0648">Protein biosynthesis</keyword>
<dbReference type="NCBIfam" id="TIGR00418">
    <property type="entry name" value="thrS"/>
    <property type="match status" value="1"/>
</dbReference>
<dbReference type="GO" id="GO:0004829">
    <property type="term" value="F:threonine-tRNA ligase activity"/>
    <property type="evidence" value="ECO:0007669"/>
    <property type="project" value="UniProtKB-EC"/>
</dbReference>
<dbReference type="InterPro" id="IPR018163">
    <property type="entry name" value="Thr/Ala-tRNA-synth_IIc_edit"/>
</dbReference>
<dbReference type="Proteomes" id="UP000694621">
    <property type="component" value="Unplaced"/>
</dbReference>
<dbReference type="GO" id="GO:0006435">
    <property type="term" value="P:threonyl-tRNA aminoacylation"/>
    <property type="evidence" value="ECO:0007669"/>
    <property type="project" value="InterPro"/>
</dbReference>
<keyword evidence="6" id="KW-0862">Zinc</keyword>
<dbReference type="SUPFAM" id="SSF55681">
    <property type="entry name" value="Class II aaRS and biotin synthetases"/>
    <property type="match status" value="1"/>
</dbReference>
<dbReference type="CDD" id="cd00860">
    <property type="entry name" value="ThrRS_anticodon"/>
    <property type="match status" value="1"/>
</dbReference>
<evidence type="ECO:0000256" key="12">
    <source>
        <dbReference type="SAM" id="MobiDB-lite"/>
    </source>
</evidence>
<keyword evidence="4" id="KW-0479">Metal-binding</keyword>
<dbReference type="InterPro" id="IPR002320">
    <property type="entry name" value="Thr-tRNA-ligase_IIa"/>
</dbReference>
<dbReference type="Gene3D" id="3.10.20.30">
    <property type="match status" value="1"/>
</dbReference>
<dbReference type="InterPro" id="IPR012947">
    <property type="entry name" value="tRNA_SAD"/>
</dbReference>
<dbReference type="FunFam" id="3.10.20.30:FF:000006">
    <property type="entry name" value="Threonine--tRNA ligase, cytoplasmic"/>
    <property type="match status" value="1"/>
</dbReference>
<dbReference type="Pfam" id="PF02824">
    <property type="entry name" value="TGS"/>
    <property type="match status" value="1"/>
</dbReference>
<evidence type="ECO:0000256" key="8">
    <source>
        <dbReference type="ARBA" id="ARBA00022917"/>
    </source>
</evidence>
<evidence type="ECO:0000256" key="4">
    <source>
        <dbReference type="ARBA" id="ARBA00022723"/>
    </source>
</evidence>
<dbReference type="Ensembl" id="ENSAMXT00005037682.1">
    <property type="protein sequence ID" value="ENSAMXP00005034534.1"/>
    <property type="gene ID" value="ENSAMXG00005014120.1"/>
</dbReference>
<evidence type="ECO:0000259" key="14">
    <source>
        <dbReference type="PROSITE" id="PS51880"/>
    </source>
</evidence>
<keyword evidence="7" id="KW-0067">ATP-binding</keyword>
<evidence type="ECO:0000313" key="16">
    <source>
        <dbReference type="Proteomes" id="UP000694621"/>
    </source>
</evidence>
<feature type="domain" description="TGS" evidence="14">
    <location>
        <begin position="175"/>
        <end position="239"/>
    </location>
</feature>
<dbReference type="InterPro" id="IPR012675">
    <property type="entry name" value="Beta-grasp_dom_sf"/>
</dbReference>